<evidence type="ECO:0000256" key="1">
    <source>
        <dbReference type="SAM" id="Phobius"/>
    </source>
</evidence>
<dbReference type="Pfam" id="PF11391">
    <property type="entry name" value="DUF2798"/>
    <property type="match status" value="1"/>
</dbReference>
<dbReference type="EMBL" id="JAWIIJ010000005">
    <property type="protein sequence ID" value="MDV2078960.1"/>
    <property type="molecule type" value="Genomic_DNA"/>
</dbReference>
<organism evidence="2 3">
    <name type="scientific">Marinobacter xestospongiae</name>
    <dbReference type="NCBI Taxonomy" id="994319"/>
    <lineage>
        <taxon>Bacteria</taxon>
        <taxon>Pseudomonadati</taxon>
        <taxon>Pseudomonadota</taxon>
        <taxon>Gammaproteobacteria</taxon>
        <taxon>Pseudomonadales</taxon>
        <taxon>Marinobacteraceae</taxon>
        <taxon>Marinobacter</taxon>
    </lineage>
</organism>
<sequence>MSKTAHLGGRRRNLVFAFVMSGLMSLLMSAVVTLINTGLDAGFPQRWLHAFIVAWAVAFPLVSVIAPLAHRITDAVMARLTKPPQ</sequence>
<feature type="transmembrane region" description="Helical" evidence="1">
    <location>
        <begin position="12"/>
        <end position="35"/>
    </location>
</feature>
<evidence type="ECO:0000313" key="3">
    <source>
        <dbReference type="Proteomes" id="UP001269819"/>
    </source>
</evidence>
<proteinExistence type="predicted"/>
<comment type="caution">
    <text evidence="2">The sequence shown here is derived from an EMBL/GenBank/DDBJ whole genome shotgun (WGS) entry which is preliminary data.</text>
</comment>
<keyword evidence="1" id="KW-0812">Transmembrane</keyword>
<keyword evidence="1" id="KW-0472">Membrane</keyword>
<accession>A0ABU3VXE6</accession>
<evidence type="ECO:0000313" key="2">
    <source>
        <dbReference type="EMBL" id="MDV2078960.1"/>
    </source>
</evidence>
<keyword evidence="1" id="KW-1133">Transmembrane helix</keyword>
<protein>
    <submittedName>
        <fullName evidence="2">DUF2798 domain-containing protein</fullName>
    </submittedName>
</protein>
<reference evidence="2 3" key="1">
    <citation type="submission" date="2023-10" db="EMBL/GenBank/DDBJ databases">
        <title>Characteristics and mechanism of a salt-tolerant marine origin heterotrophic nitrifying- aerobic denitrifying bacteria Marinobacter xestospongiae HN1.</title>
        <authorList>
            <person name="Qi R."/>
        </authorList>
    </citation>
    <scope>NUCLEOTIDE SEQUENCE [LARGE SCALE GENOMIC DNA]</scope>
    <source>
        <strain evidence="2 3">HN1</strain>
    </source>
</reference>
<gene>
    <name evidence="2" type="ORF">RYS15_09690</name>
</gene>
<dbReference type="RefSeq" id="WP_248166613.1">
    <property type="nucleotide sequence ID" value="NZ_BAABBC010000037.1"/>
</dbReference>
<keyword evidence="3" id="KW-1185">Reference proteome</keyword>
<dbReference type="InterPro" id="IPR021529">
    <property type="entry name" value="DUF2798"/>
</dbReference>
<feature type="transmembrane region" description="Helical" evidence="1">
    <location>
        <begin position="47"/>
        <end position="69"/>
    </location>
</feature>
<name>A0ABU3VXE6_9GAMM</name>
<dbReference type="Proteomes" id="UP001269819">
    <property type="component" value="Unassembled WGS sequence"/>
</dbReference>